<proteinExistence type="predicted"/>
<comment type="caution">
    <text evidence="3">The sequence shown here is derived from an EMBL/GenBank/DDBJ whole genome shotgun (WGS) entry which is preliminary data.</text>
</comment>
<dbReference type="AlphaFoldDB" id="A0AAE3K9X9"/>
<dbReference type="RefSeq" id="WP_250586268.1">
    <property type="nucleotide sequence ID" value="NZ_JAKRVX010000013.1"/>
</dbReference>
<dbReference type="Gene3D" id="2.40.50.140">
    <property type="entry name" value="Nucleic acid-binding proteins"/>
    <property type="match status" value="1"/>
</dbReference>
<dbReference type="InterPro" id="IPR012340">
    <property type="entry name" value="NA-bd_OB-fold"/>
</dbReference>
<accession>A0AAE3K9X9</accession>
<organism evidence="3 4">
    <name type="scientific">Natronocalculus amylovorans</name>
    <dbReference type="NCBI Taxonomy" id="2917812"/>
    <lineage>
        <taxon>Archaea</taxon>
        <taxon>Methanobacteriati</taxon>
        <taxon>Methanobacteriota</taxon>
        <taxon>Stenosarchaea group</taxon>
        <taxon>Halobacteria</taxon>
        <taxon>Halobacteriales</taxon>
        <taxon>Haloferacaceae</taxon>
        <taxon>Natronocalculus</taxon>
    </lineage>
</organism>
<sequence length="133" mass="14327">MDVSDDLLCLYTATTKRDGDRVILEIPEREVSLGTVDEGETVRVALISDISTPETTTESPQEHQPAPDEPPVSEGEIHRVEIESIGEQGDGIAKVDRGYVLVIPDGEPGDQLTVRVDTVTPTVGFAEIVSGQE</sequence>
<gene>
    <name evidence="3" type="ORF">AArcSt2_16385</name>
</gene>
<feature type="domain" description="TRAM" evidence="2">
    <location>
        <begin position="71"/>
        <end position="130"/>
    </location>
</feature>
<dbReference type="EMBL" id="JAKRVX010000013">
    <property type="protein sequence ID" value="MCL9818516.1"/>
    <property type="molecule type" value="Genomic_DNA"/>
</dbReference>
<dbReference type="Pfam" id="PF01938">
    <property type="entry name" value="TRAM"/>
    <property type="match status" value="1"/>
</dbReference>
<evidence type="ECO:0000313" key="3">
    <source>
        <dbReference type="EMBL" id="MCL9818516.1"/>
    </source>
</evidence>
<dbReference type="PROSITE" id="PS50926">
    <property type="entry name" value="TRAM"/>
    <property type="match status" value="1"/>
</dbReference>
<evidence type="ECO:0000259" key="2">
    <source>
        <dbReference type="PROSITE" id="PS50926"/>
    </source>
</evidence>
<evidence type="ECO:0000313" key="4">
    <source>
        <dbReference type="Proteomes" id="UP001203207"/>
    </source>
</evidence>
<dbReference type="SUPFAM" id="SSF50249">
    <property type="entry name" value="Nucleic acid-binding proteins"/>
    <property type="match status" value="1"/>
</dbReference>
<reference evidence="3" key="2">
    <citation type="submission" date="2022-02" db="EMBL/GenBank/DDBJ databases">
        <authorList>
            <person name="Elcheninov A.G."/>
            <person name="Sorokin D.Y."/>
            <person name="Kublanov I.V."/>
        </authorList>
    </citation>
    <scope>NUCLEOTIDE SEQUENCE</scope>
    <source>
        <strain evidence="3">AArc-St2</strain>
    </source>
</reference>
<evidence type="ECO:0000256" key="1">
    <source>
        <dbReference type="SAM" id="MobiDB-lite"/>
    </source>
</evidence>
<dbReference type="InterPro" id="IPR002792">
    <property type="entry name" value="TRAM_dom"/>
</dbReference>
<dbReference type="Proteomes" id="UP001203207">
    <property type="component" value="Unassembled WGS sequence"/>
</dbReference>
<keyword evidence="4" id="KW-1185">Reference proteome</keyword>
<reference evidence="3" key="1">
    <citation type="journal article" date="2022" name="Syst. Appl. Microbiol.">
        <title>Natronocalculus amylovorans gen. nov., sp. nov., and Natranaeroarchaeum aerophilus sp. nov., dominant culturable amylolytic natronoarchaea from hypersaline soda lakes in southwestern Siberia.</title>
        <authorList>
            <person name="Sorokin D.Y."/>
            <person name="Elcheninov A.G."/>
            <person name="Khizhniak T.V."/>
            <person name="Koenen M."/>
            <person name="Bale N.J."/>
            <person name="Damste J.S.S."/>
            <person name="Kublanov I.V."/>
        </authorList>
    </citation>
    <scope>NUCLEOTIDE SEQUENCE</scope>
    <source>
        <strain evidence="3">AArc-St2</strain>
    </source>
</reference>
<name>A0AAE3K9X9_9EURY</name>
<feature type="region of interest" description="Disordered" evidence="1">
    <location>
        <begin position="49"/>
        <end position="78"/>
    </location>
</feature>
<protein>
    <submittedName>
        <fullName evidence="3">TRAM domain-containing protein</fullName>
    </submittedName>
</protein>